<evidence type="ECO:0000256" key="5">
    <source>
        <dbReference type="ARBA" id="ARBA00022840"/>
    </source>
</evidence>
<organism evidence="15 16">
    <name type="scientific">Stylonychia lemnae</name>
    <name type="common">Ciliate</name>
    <dbReference type="NCBI Taxonomy" id="5949"/>
    <lineage>
        <taxon>Eukaryota</taxon>
        <taxon>Sar</taxon>
        <taxon>Alveolata</taxon>
        <taxon>Ciliophora</taxon>
        <taxon>Intramacronucleata</taxon>
        <taxon>Spirotrichea</taxon>
        <taxon>Stichotrichia</taxon>
        <taxon>Sporadotrichida</taxon>
        <taxon>Oxytrichidae</taxon>
        <taxon>Stylonychinae</taxon>
        <taxon>Stylonychia</taxon>
    </lineage>
</organism>
<dbReference type="InterPro" id="IPR049437">
    <property type="entry name" value="tRNA-synt_1c_C2"/>
</dbReference>
<name>A0A078ACZ2_STYLE</name>
<dbReference type="PANTHER" id="PTHR43097">
    <property type="entry name" value="GLUTAMINE-TRNA LIGASE"/>
    <property type="match status" value="1"/>
</dbReference>
<dbReference type="AlphaFoldDB" id="A0A078ACZ2"/>
<dbReference type="InterPro" id="IPR001412">
    <property type="entry name" value="aa-tRNA-synth_I_CS"/>
</dbReference>
<dbReference type="InterPro" id="IPR007639">
    <property type="entry name" value="Gln-tRNA-synth_Ib_RNA-bd_N"/>
</dbReference>
<evidence type="ECO:0000259" key="13">
    <source>
        <dbReference type="Pfam" id="PF04558"/>
    </source>
</evidence>
<dbReference type="PRINTS" id="PR00987">
    <property type="entry name" value="TRNASYNTHGLU"/>
</dbReference>
<dbReference type="InterPro" id="IPR020059">
    <property type="entry name" value="Glu/Gln-tRNA-synth_Ib_codon-bd"/>
</dbReference>
<dbReference type="GO" id="GO:0004819">
    <property type="term" value="F:glutamine-tRNA ligase activity"/>
    <property type="evidence" value="ECO:0007669"/>
    <property type="project" value="UniProtKB-EC"/>
</dbReference>
<dbReference type="InterPro" id="IPR020058">
    <property type="entry name" value="Glu/Gln-tRNA-synth_Ib_cat-dom"/>
</dbReference>
<dbReference type="OrthoDB" id="10250478at2759"/>
<evidence type="ECO:0000256" key="4">
    <source>
        <dbReference type="ARBA" id="ARBA00022741"/>
    </source>
</evidence>
<keyword evidence="3 9" id="KW-0436">Ligase</keyword>
<keyword evidence="4 9" id="KW-0547">Nucleotide-binding</keyword>
<dbReference type="Pfam" id="PF00749">
    <property type="entry name" value="tRNA-synt_1c"/>
    <property type="match status" value="1"/>
</dbReference>
<dbReference type="GO" id="GO:0005524">
    <property type="term" value="F:ATP binding"/>
    <property type="evidence" value="ECO:0007669"/>
    <property type="project" value="UniProtKB-KW"/>
</dbReference>
<dbReference type="GO" id="GO:0006425">
    <property type="term" value="P:glutaminyl-tRNA aminoacylation"/>
    <property type="evidence" value="ECO:0007669"/>
    <property type="project" value="InterPro"/>
</dbReference>
<dbReference type="Gene3D" id="2.40.240.10">
    <property type="entry name" value="Ribosomal Protein L25, Chain P"/>
    <property type="match status" value="2"/>
</dbReference>
<feature type="domain" description="Glutamyl/glutaminyl-tRNA synthetase class Ib catalytic" evidence="11">
    <location>
        <begin position="251"/>
        <end position="555"/>
    </location>
</feature>
<dbReference type="InterPro" id="IPR042559">
    <property type="entry name" value="Gln-tRNA-synth_Ib_RNA-bd_N_2"/>
</dbReference>
<evidence type="ECO:0000259" key="11">
    <source>
        <dbReference type="Pfam" id="PF00749"/>
    </source>
</evidence>
<feature type="region of interest" description="Disordered" evidence="10">
    <location>
        <begin position="185"/>
        <end position="218"/>
    </location>
</feature>
<dbReference type="InterPro" id="IPR000924">
    <property type="entry name" value="Glu/Gln-tRNA-synth"/>
</dbReference>
<dbReference type="Proteomes" id="UP000039865">
    <property type="component" value="Unassembled WGS sequence"/>
</dbReference>
<dbReference type="InParanoid" id="A0A078ACZ2"/>
<keyword evidence="16" id="KW-1185">Reference proteome</keyword>
<dbReference type="Pfam" id="PF20974">
    <property type="entry name" value="tRNA-synt_1c_C2"/>
    <property type="match status" value="1"/>
</dbReference>
<evidence type="ECO:0000256" key="10">
    <source>
        <dbReference type="SAM" id="MobiDB-lite"/>
    </source>
</evidence>
<dbReference type="FunFam" id="1.10.8.1290:FF:000002">
    <property type="entry name" value="Glutamine--tRNA ligase cytoplasmic"/>
    <property type="match status" value="1"/>
</dbReference>
<reference evidence="15 16" key="1">
    <citation type="submission" date="2014-06" db="EMBL/GenBank/DDBJ databases">
        <authorList>
            <person name="Swart Estienne"/>
        </authorList>
    </citation>
    <scope>NUCLEOTIDE SEQUENCE [LARGE SCALE GENOMIC DNA]</scope>
    <source>
        <strain evidence="15 16">130c</strain>
    </source>
</reference>
<dbReference type="OMA" id="FAWRIMG"/>
<dbReference type="InterPro" id="IPR014729">
    <property type="entry name" value="Rossmann-like_a/b/a_fold"/>
</dbReference>
<dbReference type="Gene3D" id="1.10.8.1290">
    <property type="entry name" value="Glutaminyl-tRNA synthetase, non-specific RNA binding region part 1, domain 1"/>
    <property type="match status" value="1"/>
</dbReference>
<dbReference type="Gene3D" id="1.10.10.2420">
    <property type="match status" value="1"/>
</dbReference>
<evidence type="ECO:0000313" key="15">
    <source>
        <dbReference type="EMBL" id="CDW79726.1"/>
    </source>
</evidence>
<evidence type="ECO:0000313" key="16">
    <source>
        <dbReference type="Proteomes" id="UP000039865"/>
    </source>
</evidence>
<evidence type="ECO:0000256" key="6">
    <source>
        <dbReference type="ARBA" id="ARBA00022917"/>
    </source>
</evidence>
<dbReference type="Pfam" id="PF04558">
    <property type="entry name" value="tRNA_synt_1c_R1"/>
    <property type="match status" value="1"/>
</dbReference>
<dbReference type="SUPFAM" id="SSF50715">
    <property type="entry name" value="Ribosomal protein L25-like"/>
    <property type="match status" value="1"/>
</dbReference>
<dbReference type="FunFam" id="3.40.50.620:FF:000037">
    <property type="entry name" value="Glutamine--tRNA ligase cytoplasmic"/>
    <property type="match status" value="1"/>
</dbReference>
<evidence type="ECO:0000256" key="8">
    <source>
        <dbReference type="ARBA" id="ARBA00048270"/>
    </source>
</evidence>
<evidence type="ECO:0000256" key="9">
    <source>
        <dbReference type="RuleBase" id="RU363037"/>
    </source>
</evidence>
<comment type="similarity">
    <text evidence="1 9">Belongs to the class-I aminoacyl-tRNA synthetase family.</text>
</comment>
<feature type="domain" description="tRNA synthetases class I (E and Q) anti-codon binding" evidence="14">
    <location>
        <begin position="670"/>
        <end position="741"/>
    </location>
</feature>
<dbReference type="InterPro" id="IPR004514">
    <property type="entry name" value="Gln-tRNA-synth"/>
</dbReference>
<dbReference type="SUPFAM" id="SSF52374">
    <property type="entry name" value="Nucleotidylyl transferase"/>
    <property type="match status" value="1"/>
</dbReference>
<evidence type="ECO:0000259" key="14">
    <source>
        <dbReference type="Pfam" id="PF20974"/>
    </source>
</evidence>
<gene>
    <name evidence="15" type="primary">Contig9109.g9747</name>
    <name evidence="15" type="ORF">STYLEM_8717</name>
</gene>
<dbReference type="InterPro" id="IPR050132">
    <property type="entry name" value="Gln/Glu-tRNA_Ligase"/>
</dbReference>
<evidence type="ECO:0000256" key="7">
    <source>
        <dbReference type="ARBA" id="ARBA00023146"/>
    </source>
</evidence>
<dbReference type="Pfam" id="PF03950">
    <property type="entry name" value="tRNA-synt_1c_C"/>
    <property type="match status" value="1"/>
</dbReference>
<dbReference type="PROSITE" id="PS00178">
    <property type="entry name" value="AA_TRNA_LIGASE_I"/>
    <property type="match status" value="1"/>
</dbReference>
<evidence type="ECO:0000259" key="12">
    <source>
        <dbReference type="Pfam" id="PF03950"/>
    </source>
</evidence>
<sequence>MEDTKNYQELFLAIGLDPKVVDSITKNKKVSHRLAEVVEAAGVTTATKNIGNLLYQASTKMPESITHHTKYLVSFVISEQIVKSQQLEEAIKYLSNVVRQQGAEHAVDEAEFKRESGIGVVYSDEDIANFVNKLYDENMDQIKELGHGFDFIKLIYRAKDEMKWADQKKVLDLLNKKKIELVGEPSKDADAKKKKPKPAAPAKEEKKEQAASEQAASTGKSILELVGRDLKSTQNSEELLKKHREATGGRIVTRFPPEPNGYLHIGHAKAMRFNFTVAAENGGYTYLRFDDTNPVKENQEFIDNIKYCVEWLGYTPHDITYASNYFEELYQLARELIKRDKAYVEHCSKAQINEMRQKKQDSPYRNRTVEENLKLFEHMRQGRFIENECCLRMKIDMTHENPNMRDPVAYRIRYVPHPHAGSDWCIYPTYDYTHCINDSLENITHSLCTLEFENRRESYYWLLEALDLYRPIVWEYSRLNLTYTVLSKRKLEKLVKDKVVDGWEDPRLLTILGLKRRGYTPSMINEFCNEIGVSRNGNDNFTQVSLLEYFARVELDREAPRTFGVLDPVLLEIVNYDEIQQKDIEAPLFPTDKSRGSQIYKLSKHVYIDRDDFSETHVKGFFGLTPEQLVCLKYGPIVKLVEIVRNANGEVQLVKVQAIHDHKEKLKGYLHWVSQEHSMDAVVNLYSYLFIKERVVEDDWEKYLNPDSLVVKNNAKVWKNLENSQVHDRFQFERLAYFVIDKESRTDKHNGKLVFNRVVELKESKEKKVNLGK</sequence>
<dbReference type="EMBL" id="CCKQ01008286">
    <property type="protein sequence ID" value="CDW79726.1"/>
    <property type="molecule type" value="Genomic_DNA"/>
</dbReference>
<evidence type="ECO:0000256" key="1">
    <source>
        <dbReference type="ARBA" id="ARBA00005594"/>
    </source>
</evidence>
<dbReference type="NCBIfam" id="TIGR00440">
    <property type="entry name" value="glnS"/>
    <property type="match status" value="1"/>
</dbReference>
<evidence type="ECO:0000256" key="2">
    <source>
        <dbReference type="ARBA" id="ARBA00012836"/>
    </source>
</evidence>
<dbReference type="GO" id="GO:0005829">
    <property type="term" value="C:cytosol"/>
    <property type="evidence" value="ECO:0007669"/>
    <property type="project" value="TreeGrafter"/>
</dbReference>
<dbReference type="FunCoup" id="A0A078ACZ2">
    <property type="interactions" value="630"/>
</dbReference>
<accession>A0A078ACZ2</accession>
<comment type="catalytic activity">
    <reaction evidence="8">
        <text>tRNA(Gln) + L-glutamine + ATP = L-glutaminyl-tRNA(Gln) + AMP + diphosphate</text>
        <dbReference type="Rhea" id="RHEA:20121"/>
        <dbReference type="Rhea" id="RHEA-COMP:9662"/>
        <dbReference type="Rhea" id="RHEA-COMP:9681"/>
        <dbReference type="ChEBI" id="CHEBI:30616"/>
        <dbReference type="ChEBI" id="CHEBI:33019"/>
        <dbReference type="ChEBI" id="CHEBI:58359"/>
        <dbReference type="ChEBI" id="CHEBI:78442"/>
        <dbReference type="ChEBI" id="CHEBI:78521"/>
        <dbReference type="ChEBI" id="CHEBI:456215"/>
        <dbReference type="EC" id="6.1.1.18"/>
    </reaction>
</comment>
<dbReference type="InterPro" id="IPR011035">
    <property type="entry name" value="Ribosomal_bL25/Gln-tRNA_synth"/>
</dbReference>
<keyword evidence="5 9" id="KW-0067">ATP-binding</keyword>
<dbReference type="PANTHER" id="PTHR43097:SF4">
    <property type="entry name" value="GLUTAMINE--TRNA LIGASE"/>
    <property type="match status" value="1"/>
</dbReference>
<proteinExistence type="inferred from homology"/>
<feature type="domain" description="Glutaminyl-tRNA synthetase class Ib non-specific RNA-binding" evidence="13">
    <location>
        <begin position="8"/>
        <end position="167"/>
    </location>
</feature>
<dbReference type="InterPro" id="IPR020056">
    <property type="entry name" value="Rbsml_bL25/Gln-tRNA_synth_N"/>
</dbReference>
<dbReference type="InterPro" id="IPR042558">
    <property type="entry name" value="Gln-tRNA-synth_Ib_RNA-bd_N_1"/>
</dbReference>
<dbReference type="EC" id="6.1.1.18" evidence="2"/>
<feature type="domain" description="Glutamyl/glutaminyl-tRNA synthetase class Ib anti-codon binding" evidence="12">
    <location>
        <begin position="559"/>
        <end position="656"/>
    </location>
</feature>
<protein>
    <recommendedName>
        <fullName evidence="2">glutamine--tRNA ligase</fullName>
        <ecNumber evidence="2">6.1.1.18</ecNumber>
    </recommendedName>
</protein>
<keyword evidence="6 9" id="KW-0648">Protein biosynthesis</keyword>
<evidence type="ECO:0000256" key="3">
    <source>
        <dbReference type="ARBA" id="ARBA00022598"/>
    </source>
</evidence>
<dbReference type="Gene3D" id="3.40.50.620">
    <property type="entry name" value="HUPs"/>
    <property type="match status" value="1"/>
</dbReference>
<keyword evidence="7 9" id="KW-0030">Aminoacyl-tRNA synthetase</keyword>